<dbReference type="GO" id="GO:0005829">
    <property type="term" value="C:cytosol"/>
    <property type="evidence" value="ECO:0007669"/>
    <property type="project" value="TreeGrafter"/>
</dbReference>
<dbReference type="EMBL" id="JACICC010000001">
    <property type="protein sequence ID" value="MBB3808151.1"/>
    <property type="molecule type" value="Genomic_DNA"/>
</dbReference>
<keyword evidence="1" id="KW-0547">Nucleotide-binding</keyword>
<accession>A0A7W5Z182</accession>
<comment type="caution">
    <text evidence="3">The sequence shown here is derived from an EMBL/GenBank/DDBJ whole genome shotgun (WGS) entry which is preliminary data.</text>
</comment>
<organism evidence="3 4">
    <name type="scientific">Pseudochelatococcus contaminans</name>
    <dbReference type="NCBI Taxonomy" id="1538103"/>
    <lineage>
        <taxon>Bacteria</taxon>
        <taxon>Pseudomonadati</taxon>
        <taxon>Pseudomonadota</taxon>
        <taxon>Alphaproteobacteria</taxon>
        <taxon>Hyphomicrobiales</taxon>
        <taxon>Chelatococcaceae</taxon>
        <taxon>Pseudochelatococcus</taxon>
    </lineage>
</organism>
<dbReference type="InterPro" id="IPR033756">
    <property type="entry name" value="YlxH/NBP35"/>
</dbReference>
<keyword evidence="2" id="KW-0067">ATP-binding</keyword>
<keyword evidence="3" id="KW-0969">Cilium</keyword>
<dbReference type="SUPFAM" id="SSF52540">
    <property type="entry name" value="P-loop containing nucleoside triphosphate hydrolases"/>
    <property type="match status" value="1"/>
</dbReference>
<dbReference type="GO" id="GO:0009898">
    <property type="term" value="C:cytoplasmic side of plasma membrane"/>
    <property type="evidence" value="ECO:0007669"/>
    <property type="project" value="TreeGrafter"/>
</dbReference>
<dbReference type="AlphaFoldDB" id="A0A7W5Z182"/>
<protein>
    <submittedName>
        <fullName evidence="3">MinD-like ATPase involved in chromosome partitioning or flagellar assembly</fullName>
    </submittedName>
</protein>
<keyword evidence="4" id="KW-1185">Reference proteome</keyword>
<dbReference type="InterPro" id="IPR027417">
    <property type="entry name" value="P-loop_NTPase"/>
</dbReference>
<dbReference type="Gene3D" id="3.40.50.300">
    <property type="entry name" value="P-loop containing nucleotide triphosphate hydrolases"/>
    <property type="match status" value="1"/>
</dbReference>
<evidence type="ECO:0000256" key="1">
    <source>
        <dbReference type="ARBA" id="ARBA00022741"/>
    </source>
</evidence>
<proteinExistence type="predicted"/>
<dbReference type="RefSeq" id="WP_183750184.1">
    <property type="nucleotide sequence ID" value="NZ_JACICC010000001.1"/>
</dbReference>
<name>A0A7W5Z182_9HYPH</name>
<dbReference type="GO" id="GO:0016887">
    <property type="term" value="F:ATP hydrolysis activity"/>
    <property type="evidence" value="ECO:0007669"/>
    <property type="project" value="TreeGrafter"/>
</dbReference>
<reference evidence="3 4" key="1">
    <citation type="submission" date="2020-08" db="EMBL/GenBank/DDBJ databases">
        <title>Genomic Encyclopedia of Type Strains, Phase IV (KMG-IV): sequencing the most valuable type-strain genomes for metagenomic binning, comparative biology and taxonomic classification.</title>
        <authorList>
            <person name="Goeker M."/>
        </authorList>
    </citation>
    <scope>NUCLEOTIDE SEQUENCE [LARGE SCALE GENOMIC DNA]</scope>
    <source>
        <strain evidence="3 4">DSM 28760</strain>
    </source>
</reference>
<dbReference type="GO" id="GO:0051782">
    <property type="term" value="P:negative regulation of cell division"/>
    <property type="evidence" value="ECO:0007669"/>
    <property type="project" value="TreeGrafter"/>
</dbReference>
<evidence type="ECO:0000313" key="4">
    <source>
        <dbReference type="Proteomes" id="UP000537592"/>
    </source>
</evidence>
<dbReference type="Pfam" id="PF10609">
    <property type="entry name" value="ParA"/>
    <property type="match status" value="1"/>
</dbReference>
<evidence type="ECO:0000313" key="3">
    <source>
        <dbReference type="EMBL" id="MBB3808151.1"/>
    </source>
</evidence>
<dbReference type="InterPro" id="IPR050625">
    <property type="entry name" value="ParA/MinD_ATPase"/>
</dbReference>
<dbReference type="PANTHER" id="PTHR43384">
    <property type="entry name" value="SEPTUM SITE-DETERMINING PROTEIN MIND HOMOLOG, CHLOROPLASTIC-RELATED"/>
    <property type="match status" value="1"/>
</dbReference>
<gene>
    <name evidence="3" type="ORF">FHS81_000205</name>
</gene>
<dbReference type="PANTHER" id="PTHR43384:SF10">
    <property type="entry name" value="ATPASE INVOLVED IN CHROMOSOME PARTITIONING, PARA_MIND FAMILY"/>
    <property type="match status" value="1"/>
</dbReference>
<sequence>MRIITTHSCRGGTGVSTIVANLAVLLAERGHRVGVIDAAVYSPGLHVLLGLDHTIRRFTLSDYLQGRGPVEEAVVDVTDSVLPSTRTNSSGRIFFVPASMRNGDIAHILKHGYSAELLNEGIQSLGPRFALDFLLIDTQPGVNGHALLSIALSDALLLVLRPDHQDYQGMTVTLDLVRRLEVPQLLLVVNKVLAVIHGSGIEEDISAACRTPVAAVLPLAEELIRLGSKGVLAAAMPTAPFIGHLRQVVALLDESGRYYR</sequence>
<evidence type="ECO:0000256" key="2">
    <source>
        <dbReference type="ARBA" id="ARBA00022840"/>
    </source>
</evidence>
<dbReference type="GO" id="GO:0005524">
    <property type="term" value="F:ATP binding"/>
    <property type="evidence" value="ECO:0007669"/>
    <property type="project" value="UniProtKB-KW"/>
</dbReference>
<dbReference type="Proteomes" id="UP000537592">
    <property type="component" value="Unassembled WGS sequence"/>
</dbReference>
<keyword evidence="3" id="KW-0966">Cell projection</keyword>
<keyword evidence="3" id="KW-0282">Flagellum</keyword>